<keyword evidence="6" id="KW-0067">ATP-binding</keyword>
<feature type="domain" description="Protein kinase" evidence="10">
    <location>
        <begin position="4"/>
        <end position="303"/>
    </location>
</feature>
<dbReference type="InParanoid" id="A0DH19"/>
<name>A0DH19_PARTE</name>
<dbReference type="Proteomes" id="UP000000600">
    <property type="component" value="Unassembled WGS sequence"/>
</dbReference>
<keyword evidence="9" id="KW-0812">Transmembrane</keyword>
<keyword evidence="3" id="KW-0808">Transferase</keyword>
<evidence type="ECO:0000256" key="8">
    <source>
        <dbReference type="ARBA" id="ARBA00048679"/>
    </source>
</evidence>
<keyword evidence="12" id="KW-1185">Reference proteome</keyword>
<keyword evidence="9" id="KW-0472">Membrane</keyword>
<organism evidence="11 12">
    <name type="scientific">Paramecium tetraurelia</name>
    <dbReference type="NCBI Taxonomy" id="5888"/>
    <lineage>
        <taxon>Eukaryota</taxon>
        <taxon>Sar</taxon>
        <taxon>Alveolata</taxon>
        <taxon>Ciliophora</taxon>
        <taxon>Intramacronucleata</taxon>
        <taxon>Oligohymenophorea</taxon>
        <taxon>Peniculida</taxon>
        <taxon>Parameciidae</taxon>
        <taxon>Paramecium</taxon>
    </lineage>
</organism>
<dbReference type="KEGG" id="ptm:GSPATT00002465001"/>
<evidence type="ECO:0000256" key="9">
    <source>
        <dbReference type="SAM" id="Phobius"/>
    </source>
</evidence>
<proteinExistence type="predicted"/>
<evidence type="ECO:0000256" key="2">
    <source>
        <dbReference type="ARBA" id="ARBA00022527"/>
    </source>
</evidence>
<reference evidence="11 12" key="1">
    <citation type="journal article" date="2006" name="Nature">
        <title>Global trends of whole-genome duplications revealed by the ciliate Paramecium tetraurelia.</title>
        <authorList>
            <consortium name="Genoscope"/>
            <person name="Aury J.-M."/>
            <person name="Jaillon O."/>
            <person name="Duret L."/>
            <person name="Noel B."/>
            <person name="Jubin C."/>
            <person name="Porcel B.M."/>
            <person name="Segurens B."/>
            <person name="Daubin V."/>
            <person name="Anthouard V."/>
            <person name="Aiach N."/>
            <person name="Arnaiz O."/>
            <person name="Billaut A."/>
            <person name="Beisson J."/>
            <person name="Blanc I."/>
            <person name="Bouhouche K."/>
            <person name="Camara F."/>
            <person name="Duharcourt S."/>
            <person name="Guigo R."/>
            <person name="Gogendeau D."/>
            <person name="Katinka M."/>
            <person name="Keller A.-M."/>
            <person name="Kissmehl R."/>
            <person name="Klotz C."/>
            <person name="Koll F."/>
            <person name="Le Moue A."/>
            <person name="Lepere C."/>
            <person name="Malinsky S."/>
            <person name="Nowacki M."/>
            <person name="Nowak J.K."/>
            <person name="Plattner H."/>
            <person name="Poulain J."/>
            <person name="Ruiz F."/>
            <person name="Serrano V."/>
            <person name="Zagulski M."/>
            <person name="Dessen P."/>
            <person name="Betermier M."/>
            <person name="Weissenbach J."/>
            <person name="Scarpelli C."/>
            <person name="Schachter V."/>
            <person name="Sperling L."/>
            <person name="Meyer E."/>
            <person name="Cohen J."/>
            <person name="Wincker P."/>
        </authorList>
    </citation>
    <scope>NUCLEOTIDE SEQUENCE [LARGE SCALE GENOMIC DNA]</scope>
    <source>
        <strain evidence="11 12">Stock d4-2</strain>
    </source>
</reference>
<keyword evidence="4" id="KW-0547">Nucleotide-binding</keyword>
<dbReference type="Pfam" id="PF00069">
    <property type="entry name" value="Pkinase"/>
    <property type="match status" value="1"/>
</dbReference>
<dbReference type="Gene3D" id="1.10.510.10">
    <property type="entry name" value="Transferase(Phosphotransferase) domain 1"/>
    <property type="match status" value="1"/>
</dbReference>
<comment type="catalytic activity">
    <reaction evidence="7">
        <text>L-threonyl-[protein] + ATP = O-phospho-L-threonyl-[protein] + ADP + H(+)</text>
        <dbReference type="Rhea" id="RHEA:46608"/>
        <dbReference type="Rhea" id="RHEA-COMP:11060"/>
        <dbReference type="Rhea" id="RHEA-COMP:11605"/>
        <dbReference type="ChEBI" id="CHEBI:15378"/>
        <dbReference type="ChEBI" id="CHEBI:30013"/>
        <dbReference type="ChEBI" id="CHEBI:30616"/>
        <dbReference type="ChEBI" id="CHEBI:61977"/>
        <dbReference type="ChEBI" id="CHEBI:456216"/>
        <dbReference type="EC" id="2.7.11.1"/>
    </reaction>
</comment>
<dbReference type="PROSITE" id="PS50011">
    <property type="entry name" value="PROTEIN_KINASE_DOM"/>
    <property type="match status" value="1"/>
</dbReference>
<dbReference type="GeneID" id="5035518"/>
<evidence type="ECO:0000256" key="1">
    <source>
        <dbReference type="ARBA" id="ARBA00012513"/>
    </source>
</evidence>
<dbReference type="InterPro" id="IPR011009">
    <property type="entry name" value="Kinase-like_dom_sf"/>
</dbReference>
<dbReference type="Gene3D" id="3.30.200.20">
    <property type="entry name" value="Phosphorylase Kinase, domain 1"/>
    <property type="match status" value="1"/>
</dbReference>
<protein>
    <recommendedName>
        <fullName evidence="1">non-specific serine/threonine protein kinase</fullName>
        <ecNumber evidence="1">2.7.11.1</ecNumber>
    </recommendedName>
</protein>
<evidence type="ECO:0000313" key="11">
    <source>
        <dbReference type="EMBL" id="CAK82336.1"/>
    </source>
</evidence>
<dbReference type="HOGENOM" id="CLU_779549_0_0_1"/>
<dbReference type="eggNOG" id="KOG0597">
    <property type="taxonomic scope" value="Eukaryota"/>
</dbReference>
<dbReference type="InterPro" id="IPR000719">
    <property type="entry name" value="Prot_kinase_dom"/>
</dbReference>
<evidence type="ECO:0000256" key="5">
    <source>
        <dbReference type="ARBA" id="ARBA00022777"/>
    </source>
</evidence>
<evidence type="ECO:0000256" key="4">
    <source>
        <dbReference type="ARBA" id="ARBA00022741"/>
    </source>
</evidence>
<dbReference type="EC" id="2.7.11.1" evidence="1"/>
<evidence type="ECO:0000256" key="6">
    <source>
        <dbReference type="ARBA" id="ARBA00022840"/>
    </source>
</evidence>
<sequence>MENYLISRLIGKGNFGQGLQGKTLKKQFDCSSQIYKQEKEVRERFRNLRQVLRRLIHENIILLLDVFKIQVNFCLFTENNVQFGQGEIFEIWNDATYNKLKLDTQHNNQILHREMKPYNILISADEGNCKNTRAIHSIKATSLYTTPKLIQEQSYDHTVDMKFGSHTLLNICWKTLLNGLVKRSLTPTLESKIILKIILMYLQKICPFMMSFGLVVNKIPMMIKVLLNQDVSLNFWINYHLKIYNYQVEQQNLIKISSLGILLQFIRIKKDFQTSQEILNQSLISQKPQFQFTTMLILVQQFKNKSYQYEINLLQVISILITMFKTILLYLYRQSDCTLRAKVCKLIGKDQIPLIQ</sequence>
<feature type="transmembrane region" description="Helical" evidence="9">
    <location>
        <begin position="311"/>
        <end position="332"/>
    </location>
</feature>
<dbReference type="PANTHER" id="PTHR22983">
    <property type="entry name" value="PROTEIN KINASE RELATED"/>
    <property type="match status" value="1"/>
</dbReference>
<evidence type="ECO:0000256" key="7">
    <source>
        <dbReference type="ARBA" id="ARBA00047899"/>
    </source>
</evidence>
<dbReference type="SUPFAM" id="SSF56112">
    <property type="entry name" value="Protein kinase-like (PK-like)"/>
    <property type="match status" value="1"/>
</dbReference>
<dbReference type="RefSeq" id="XP_001449733.1">
    <property type="nucleotide sequence ID" value="XM_001449696.1"/>
</dbReference>
<dbReference type="GO" id="GO:0005524">
    <property type="term" value="F:ATP binding"/>
    <property type="evidence" value="ECO:0007669"/>
    <property type="project" value="UniProtKB-KW"/>
</dbReference>
<gene>
    <name evidence="11" type="ORF">GSPATT00002465001</name>
</gene>
<keyword evidence="2" id="KW-0723">Serine/threonine-protein kinase</keyword>
<dbReference type="GO" id="GO:0004674">
    <property type="term" value="F:protein serine/threonine kinase activity"/>
    <property type="evidence" value="ECO:0007669"/>
    <property type="project" value="UniProtKB-KW"/>
</dbReference>
<dbReference type="EMBL" id="CT868429">
    <property type="protein sequence ID" value="CAK82336.1"/>
    <property type="molecule type" value="Genomic_DNA"/>
</dbReference>
<dbReference type="SMART" id="SM00220">
    <property type="entry name" value="S_TKc"/>
    <property type="match status" value="1"/>
</dbReference>
<dbReference type="GO" id="GO:0005737">
    <property type="term" value="C:cytoplasm"/>
    <property type="evidence" value="ECO:0000318"/>
    <property type="project" value="GO_Central"/>
</dbReference>
<dbReference type="OrthoDB" id="266718at2759"/>
<accession>A0DH19</accession>
<dbReference type="AlphaFoldDB" id="A0DH19"/>
<evidence type="ECO:0000313" key="12">
    <source>
        <dbReference type="Proteomes" id="UP000000600"/>
    </source>
</evidence>
<dbReference type="PANTHER" id="PTHR22983:SF6">
    <property type="entry name" value="SERINE_THREONINE-PROTEIN KINASE 36"/>
    <property type="match status" value="1"/>
</dbReference>
<keyword evidence="9" id="KW-1133">Transmembrane helix</keyword>
<evidence type="ECO:0000259" key="10">
    <source>
        <dbReference type="PROSITE" id="PS50011"/>
    </source>
</evidence>
<comment type="catalytic activity">
    <reaction evidence="8">
        <text>L-seryl-[protein] + ATP = O-phospho-L-seryl-[protein] + ADP + H(+)</text>
        <dbReference type="Rhea" id="RHEA:17989"/>
        <dbReference type="Rhea" id="RHEA-COMP:9863"/>
        <dbReference type="Rhea" id="RHEA-COMP:11604"/>
        <dbReference type="ChEBI" id="CHEBI:15378"/>
        <dbReference type="ChEBI" id="CHEBI:29999"/>
        <dbReference type="ChEBI" id="CHEBI:30616"/>
        <dbReference type="ChEBI" id="CHEBI:83421"/>
        <dbReference type="ChEBI" id="CHEBI:456216"/>
        <dbReference type="EC" id="2.7.11.1"/>
    </reaction>
</comment>
<keyword evidence="5" id="KW-0418">Kinase</keyword>
<evidence type="ECO:0000256" key="3">
    <source>
        <dbReference type="ARBA" id="ARBA00022679"/>
    </source>
</evidence>